<sequence length="187" mass="22201">MDKLTQKIAGSGYFSNDSLQAFLQHWQQWKLPKDYMLLKEGIVSDYIYFVSSGLARIYYFKHGKEITEWLAMDETFFLSITSFFKRTPSKLNIHTIEPSVIMGIHHDDLMRLCDEYHDVERWLRKLLTRSLISSQQRMDAIQFETALHRYRRLADEYPSILQRVPLSYIASFLGITQETLSRIRAHR</sequence>
<feature type="domain" description="Cyclic nucleotide-binding" evidence="1">
    <location>
        <begin position="30"/>
        <end position="116"/>
    </location>
</feature>
<name>A0A2W7RPR0_9BACT</name>
<dbReference type="Proteomes" id="UP000249720">
    <property type="component" value="Unassembled WGS sequence"/>
</dbReference>
<evidence type="ECO:0000259" key="1">
    <source>
        <dbReference type="Pfam" id="PF00027"/>
    </source>
</evidence>
<evidence type="ECO:0000313" key="2">
    <source>
        <dbReference type="EMBL" id="PZX62793.1"/>
    </source>
</evidence>
<gene>
    <name evidence="2" type="ORF">LX80_01487</name>
</gene>
<dbReference type="RefSeq" id="WP_111294824.1">
    <property type="nucleotide sequence ID" value="NZ_QKZV01000004.1"/>
</dbReference>
<dbReference type="Gene3D" id="2.60.120.10">
    <property type="entry name" value="Jelly Rolls"/>
    <property type="match status" value="1"/>
</dbReference>
<dbReference type="CDD" id="cd00038">
    <property type="entry name" value="CAP_ED"/>
    <property type="match status" value="1"/>
</dbReference>
<protein>
    <submittedName>
        <fullName evidence="2">CRP-like cAMP-binding protein</fullName>
    </submittedName>
</protein>
<dbReference type="AlphaFoldDB" id="A0A2W7RPR0"/>
<organism evidence="2 3">
    <name type="scientific">Hydrotalea sandarakina</name>
    <dbReference type="NCBI Taxonomy" id="1004304"/>
    <lineage>
        <taxon>Bacteria</taxon>
        <taxon>Pseudomonadati</taxon>
        <taxon>Bacteroidota</taxon>
        <taxon>Chitinophagia</taxon>
        <taxon>Chitinophagales</taxon>
        <taxon>Chitinophagaceae</taxon>
        <taxon>Hydrotalea</taxon>
    </lineage>
</organism>
<dbReference type="InterPro" id="IPR014710">
    <property type="entry name" value="RmlC-like_jellyroll"/>
</dbReference>
<dbReference type="InterPro" id="IPR018490">
    <property type="entry name" value="cNMP-bd_dom_sf"/>
</dbReference>
<accession>A0A2W7RPR0</accession>
<evidence type="ECO:0000313" key="3">
    <source>
        <dbReference type="Proteomes" id="UP000249720"/>
    </source>
</evidence>
<proteinExistence type="predicted"/>
<keyword evidence="3" id="KW-1185">Reference proteome</keyword>
<dbReference type="InterPro" id="IPR000595">
    <property type="entry name" value="cNMP-bd_dom"/>
</dbReference>
<reference evidence="2 3" key="1">
    <citation type="submission" date="2018-06" db="EMBL/GenBank/DDBJ databases">
        <title>Genomic Encyclopedia of Archaeal and Bacterial Type Strains, Phase II (KMG-II): from individual species to whole genera.</title>
        <authorList>
            <person name="Goeker M."/>
        </authorList>
    </citation>
    <scope>NUCLEOTIDE SEQUENCE [LARGE SCALE GENOMIC DNA]</scope>
    <source>
        <strain evidence="2 3">DSM 23241</strain>
    </source>
</reference>
<dbReference type="Pfam" id="PF00027">
    <property type="entry name" value="cNMP_binding"/>
    <property type="match status" value="1"/>
</dbReference>
<dbReference type="SUPFAM" id="SSF51206">
    <property type="entry name" value="cAMP-binding domain-like"/>
    <property type="match status" value="1"/>
</dbReference>
<dbReference type="EMBL" id="QKZV01000004">
    <property type="protein sequence ID" value="PZX62793.1"/>
    <property type="molecule type" value="Genomic_DNA"/>
</dbReference>
<dbReference type="OrthoDB" id="680421at2"/>
<comment type="caution">
    <text evidence="2">The sequence shown here is derived from an EMBL/GenBank/DDBJ whole genome shotgun (WGS) entry which is preliminary data.</text>
</comment>